<evidence type="ECO:0000313" key="2">
    <source>
        <dbReference type="EMBL" id="TNM56010.1"/>
    </source>
</evidence>
<dbReference type="RefSeq" id="WP_139468142.1">
    <property type="nucleotide sequence ID" value="NZ_VDMQ01000003.1"/>
</dbReference>
<sequence>MSTLTAPIRPPLDGIGTADGRASHQRRIVERTITVTREFVVDSGEDTRARASGPEGLVLRLALWLIERRRVRALHVQVDSAEMSRRVDHAKQRHIDRYHGLPF</sequence>
<comment type="caution">
    <text evidence="2">The sequence shown here is derived from an EMBL/GenBank/DDBJ whole genome shotgun (WGS) entry which is preliminary data.</text>
</comment>
<protein>
    <submittedName>
        <fullName evidence="2">Uncharacterized protein</fullName>
    </submittedName>
</protein>
<dbReference type="AlphaFoldDB" id="A0A5C4X3T0"/>
<organism evidence="2 3">
    <name type="scientific">Brevibacterium sediminis</name>
    <dbReference type="NCBI Taxonomy" id="1857024"/>
    <lineage>
        <taxon>Bacteria</taxon>
        <taxon>Bacillati</taxon>
        <taxon>Actinomycetota</taxon>
        <taxon>Actinomycetes</taxon>
        <taxon>Micrococcales</taxon>
        <taxon>Brevibacteriaceae</taxon>
        <taxon>Brevibacterium</taxon>
    </lineage>
</organism>
<name>A0A5C4X3T0_9MICO</name>
<feature type="region of interest" description="Disordered" evidence="1">
    <location>
        <begin position="1"/>
        <end position="23"/>
    </location>
</feature>
<dbReference type="Proteomes" id="UP000314223">
    <property type="component" value="Unassembled WGS sequence"/>
</dbReference>
<proteinExistence type="predicted"/>
<evidence type="ECO:0000256" key="1">
    <source>
        <dbReference type="SAM" id="MobiDB-lite"/>
    </source>
</evidence>
<accession>A0A5C4X3T0</accession>
<dbReference type="EMBL" id="VDMQ01000003">
    <property type="protein sequence ID" value="TNM56010.1"/>
    <property type="molecule type" value="Genomic_DNA"/>
</dbReference>
<gene>
    <name evidence="2" type="ORF">FHQ09_07285</name>
</gene>
<reference evidence="2 3" key="1">
    <citation type="submission" date="2019-06" db="EMBL/GenBank/DDBJ databases">
        <authorList>
            <person name="Mardanova A.M."/>
            <person name="Pudova D.S."/>
            <person name="Shagimardanova E.I."/>
            <person name="Gogoleva N.E."/>
            <person name="Lutfullin M.T."/>
            <person name="Hadieva G.F."/>
            <person name="Sharipova M.R."/>
        </authorList>
    </citation>
    <scope>NUCLEOTIDE SEQUENCE [LARGE SCALE GENOMIC DNA]</scope>
    <source>
        <strain evidence="2 3">MG-1</strain>
    </source>
</reference>
<evidence type="ECO:0000313" key="3">
    <source>
        <dbReference type="Proteomes" id="UP000314223"/>
    </source>
</evidence>